<evidence type="ECO:0000256" key="1">
    <source>
        <dbReference type="ARBA" id="ARBA00022475"/>
    </source>
</evidence>
<keyword evidence="6 7" id="KW-0961">Cell wall biogenesis/degradation</keyword>
<accession>A0A2H0UDH4</accession>
<keyword evidence="3 7" id="KW-1133">Transmembrane helix</keyword>
<dbReference type="GO" id="GO:0071555">
    <property type="term" value="P:cell wall organization"/>
    <property type="evidence" value="ECO:0007669"/>
    <property type="project" value="UniProtKB-KW"/>
</dbReference>
<comment type="catalytic activity">
    <reaction evidence="7">
        <text>a peptidoglycan chain = a peptidoglycan chain with N-acetyl-1,6-anhydromuramyl-[peptide] at the reducing end + a peptidoglycan chain with N-acetylglucosamine at the non-reducing end.</text>
        <dbReference type="EC" id="4.2.2.29"/>
    </reaction>
</comment>
<comment type="similarity">
    <text evidence="7">Belongs to the transglycosylase MltG family.</text>
</comment>
<reference evidence="9" key="1">
    <citation type="submission" date="2017-09" db="EMBL/GenBank/DDBJ databases">
        <title>Depth-based differentiation of microbial function through sediment-hosted aquifers and enrichment of novel symbionts in the deep terrestrial subsurface.</title>
        <authorList>
            <person name="Probst A.J."/>
            <person name="Ladd B."/>
            <person name="Jarett J.K."/>
            <person name="Geller-Mcgrath D.E."/>
            <person name="Sieber C.M.K."/>
            <person name="Emerson J.B."/>
            <person name="Anantharaman K."/>
            <person name="Thomas B.C."/>
            <person name="Malmstrom R."/>
            <person name="Stieglmeier M."/>
            <person name="Klingl A."/>
            <person name="Woyke T."/>
            <person name="Ryan C.M."/>
            <person name="Banfield J.F."/>
        </authorList>
    </citation>
    <scope>NUCLEOTIDE SEQUENCE [LARGE SCALE GENOMIC DNA]</scope>
</reference>
<evidence type="ECO:0000256" key="4">
    <source>
        <dbReference type="ARBA" id="ARBA00023136"/>
    </source>
</evidence>
<feature type="site" description="Important for catalytic activity" evidence="7">
    <location>
        <position position="231"/>
    </location>
</feature>
<dbReference type="EMBL" id="PFBI01000006">
    <property type="protein sequence ID" value="PIR84441.1"/>
    <property type="molecule type" value="Genomic_DNA"/>
</dbReference>
<evidence type="ECO:0000256" key="3">
    <source>
        <dbReference type="ARBA" id="ARBA00022989"/>
    </source>
</evidence>
<keyword evidence="5 7" id="KW-0456">Lyase</keyword>
<evidence type="ECO:0000313" key="9">
    <source>
        <dbReference type="Proteomes" id="UP000229344"/>
    </source>
</evidence>
<keyword evidence="2 7" id="KW-0812">Transmembrane</keyword>
<dbReference type="PANTHER" id="PTHR30518:SF2">
    <property type="entry name" value="ENDOLYTIC MUREIN TRANSGLYCOSYLASE"/>
    <property type="match status" value="1"/>
</dbReference>
<dbReference type="NCBIfam" id="TIGR00247">
    <property type="entry name" value="endolytic transglycosylase MltG"/>
    <property type="match status" value="1"/>
</dbReference>
<comment type="subcellular location">
    <subcellularLocation>
        <location evidence="7">Cell membrane</location>
        <topology evidence="7">Single-pass membrane protein</topology>
    </subcellularLocation>
</comment>
<evidence type="ECO:0000313" key="8">
    <source>
        <dbReference type="EMBL" id="PIR84441.1"/>
    </source>
</evidence>
<dbReference type="Gene3D" id="3.30.1490.480">
    <property type="entry name" value="Endolytic murein transglycosylase"/>
    <property type="match status" value="1"/>
</dbReference>
<dbReference type="HAMAP" id="MF_02065">
    <property type="entry name" value="MltG"/>
    <property type="match status" value="1"/>
</dbReference>
<dbReference type="Proteomes" id="UP000229344">
    <property type="component" value="Unassembled WGS sequence"/>
</dbReference>
<comment type="function">
    <text evidence="7">Functions as a peptidoglycan terminase that cleaves nascent peptidoglycan strands endolytically to terminate their elongation.</text>
</comment>
<evidence type="ECO:0000256" key="7">
    <source>
        <dbReference type="HAMAP-Rule" id="MF_02065"/>
    </source>
</evidence>
<keyword evidence="1 7" id="KW-1003">Cell membrane</keyword>
<evidence type="ECO:0000256" key="6">
    <source>
        <dbReference type="ARBA" id="ARBA00023316"/>
    </source>
</evidence>
<dbReference type="AlphaFoldDB" id="A0A2H0UDH4"/>
<comment type="caution">
    <text evidence="8">The sequence shown here is derived from an EMBL/GenBank/DDBJ whole genome shotgun (WGS) entry which is preliminary data.</text>
</comment>
<dbReference type="EC" id="4.2.2.29" evidence="7"/>
<organism evidence="8 9">
    <name type="scientific">Candidatus Kaiserbacteria bacterium CG10_big_fil_rev_8_21_14_0_10_47_16</name>
    <dbReference type="NCBI Taxonomy" id="1974608"/>
    <lineage>
        <taxon>Bacteria</taxon>
        <taxon>Candidatus Kaiseribacteriota</taxon>
    </lineage>
</organism>
<feature type="transmembrane region" description="Helical" evidence="7">
    <location>
        <begin position="34"/>
        <end position="54"/>
    </location>
</feature>
<dbReference type="GO" id="GO:0008932">
    <property type="term" value="F:lytic endotransglycosylase activity"/>
    <property type="evidence" value="ECO:0007669"/>
    <property type="project" value="UniProtKB-UniRule"/>
</dbReference>
<keyword evidence="4 7" id="KW-0472">Membrane</keyword>
<name>A0A2H0UDH4_9BACT</name>
<dbReference type="GO" id="GO:0005886">
    <property type="term" value="C:plasma membrane"/>
    <property type="evidence" value="ECO:0007669"/>
    <property type="project" value="UniProtKB-SubCell"/>
</dbReference>
<protein>
    <recommendedName>
        <fullName evidence="7">Endolytic murein transglycosylase</fullName>
        <ecNumber evidence="7">4.2.2.29</ecNumber>
    </recommendedName>
    <alternativeName>
        <fullName evidence="7">Peptidoglycan lytic transglycosylase</fullName>
    </alternativeName>
    <alternativeName>
        <fullName evidence="7">Peptidoglycan polymerization terminase</fullName>
    </alternativeName>
</protein>
<evidence type="ECO:0000256" key="5">
    <source>
        <dbReference type="ARBA" id="ARBA00023239"/>
    </source>
</evidence>
<gene>
    <name evidence="7" type="primary">mltG</name>
    <name evidence="8" type="ORF">COU16_02570</name>
</gene>
<evidence type="ECO:0000256" key="2">
    <source>
        <dbReference type="ARBA" id="ARBA00022692"/>
    </source>
</evidence>
<proteinExistence type="inferred from homology"/>
<dbReference type="InterPro" id="IPR003770">
    <property type="entry name" value="MLTG-like"/>
</dbReference>
<sequence>MEQKSITQSLRALWATLTMPIEALWRRKYTRHHILFGVAVFIFGVFALVAFLSLPPQKFPRYVIVNLETGMSVPDAVRHLEEAHVVRSSGLLNFILAIFHKDEYIQAGEYRFDKALSVGEIASAITSGTYVVPPTRVLIPEGLVGAQIVKILQDTFLYDEAPRLSAEPFDEHIGYLFPDTYYIPRDYTEEDFIQLMLRTYENKVGPLRPAMAASGLTEDEVIIIASIIEREGSTVESKRRIAGIILNRLNMGMALQVDASFYYLFGKASSELTKADLAFDSPYNTYLYKGLPPTAISNPGLDSIEAVLDPIESKDFFYLTAPDGVFYYAETFAEHKRNKARHLP</sequence>
<dbReference type="Pfam" id="PF02618">
    <property type="entry name" value="YceG"/>
    <property type="match status" value="1"/>
</dbReference>
<dbReference type="PANTHER" id="PTHR30518">
    <property type="entry name" value="ENDOLYTIC MUREIN TRANSGLYCOSYLASE"/>
    <property type="match status" value="1"/>
</dbReference>
<dbReference type="GO" id="GO:0009252">
    <property type="term" value="P:peptidoglycan biosynthetic process"/>
    <property type="evidence" value="ECO:0007669"/>
    <property type="project" value="UniProtKB-UniRule"/>
</dbReference>